<dbReference type="PIRSF" id="PIRSF005763">
    <property type="entry name" value="Txn_reg_ModE"/>
    <property type="match status" value="1"/>
</dbReference>
<accession>A0A2W5WJA5</accession>
<dbReference type="Pfam" id="PF03459">
    <property type="entry name" value="TOBE"/>
    <property type="match status" value="2"/>
</dbReference>
<dbReference type="EMBL" id="QFQZ01000035">
    <property type="protein sequence ID" value="PZR33898.1"/>
    <property type="molecule type" value="Genomic_DNA"/>
</dbReference>
<dbReference type="Proteomes" id="UP000249393">
    <property type="component" value="Unassembled WGS sequence"/>
</dbReference>
<dbReference type="InterPro" id="IPR036388">
    <property type="entry name" value="WH-like_DNA-bd_sf"/>
</dbReference>
<dbReference type="PANTHER" id="PTHR30432">
    <property type="entry name" value="TRANSCRIPTIONAL REGULATOR MODE"/>
    <property type="match status" value="1"/>
</dbReference>
<keyword evidence="4" id="KW-0677">Repeat</keyword>
<dbReference type="GO" id="GO:0015689">
    <property type="term" value="P:molybdate ion transport"/>
    <property type="evidence" value="ECO:0007669"/>
    <property type="project" value="UniProtKB-UniRule"/>
</dbReference>
<dbReference type="SUPFAM" id="SSF50331">
    <property type="entry name" value="MOP-like"/>
    <property type="match status" value="2"/>
</dbReference>
<evidence type="ECO:0000313" key="8">
    <source>
        <dbReference type="EMBL" id="PZR33898.1"/>
    </source>
</evidence>
<evidence type="ECO:0000256" key="3">
    <source>
        <dbReference type="ARBA" id="ARBA00022505"/>
    </source>
</evidence>
<gene>
    <name evidence="8" type="ORF">DI526_12235</name>
</gene>
<proteinExistence type="inferred from homology"/>
<evidence type="ECO:0000256" key="4">
    <source>
        <dbReference type="ARBA" id="ARBA00022737"/>
    </source>
</evidence>
<comment type="caution">
    <text evidence="8">The sequence shown here is derived from an EMBL/GenBank/DDBJ whole genome shotgun (WGS) entry which is preliminary data.</text>
</comment>
<dbReference type="InterPro" id="IPR004606">
    <property type="entry name" value="Mop_domain"/>
</dbReference>
<dbReference type="InterPro" id="IPR016462">
    <property type="entry name" value="ModE"/>
</dbReference>
<organism evidence="8 9">
    <name type="scientific">Caulobacter segnis</name>
    <dbReference type="NCBI Taxonomy" id="88688"/>
    <lineage>
        <taxon>Bacteria</taxon>
        <taxon>Pseudomonadati</taxon>
        <taxon>Pseudomonadota</taxon>
        <taxon>Alphaproteobacteria</taxon>
        <taxon>Caulobacterales</taxon>
        <taxon>Caulobacteraceae</taxon>
        <taxon>Caulobacter</taxon>
    </lineage>
</organism>
<dbReference type="PROSITE" id="PS51866">
    <property type="entry name" value="MOP"/>
    <property type="match status" value="1"/>
</dbReference>
<dbReference type="InterPro" id="IPR008995">
    <property type="entry name" value="Mo/tungstate-bd_C_term_dom"/>
</dbReference>
<dbReference type="Gene3D" id="1.10.10.10">
    <property type="entry name" value="Winged helix-like DNA-binding domain superfamily/Winged helix DNA-binding domain"/>
    <property type="match status" value="1"/>
</dbReference>
<reference evidence="8 9" key="1">
    <citation type="submission" date="2017-08" db="EMBL/GenBank/DDBJ databases">
        <title>Infants hospitalized years apart are colonized by the same room-sourced microbial strains.</title>
        <authorList>
            <person name="Brooks B."/>
            <person name="Olm M.R."/>
            <person name="Firek B.A."/>
            <person name="Baker R."/>
            <person name="Thomas B.C."/>
            <person name="Morowitz M.J."/>
            <person name="Banfield J.F."/>
        </authorList>
    </citation>
    <scope>NUCLEOTIDE SEQUENCE [LARGE SCALE GENOMIC DNA]</scope>
    <source>
        <strain evidence="8">S2_003_000_R2_4</strain>
    </source>
</reference>
<sequence length="278" mass="29146">MWYSWSWRCGYAARLHNGRNAGRPVTDDFSASLILKRGGLARVGLERIALLEAIARLGSISAAAKEAGLSYKGAWDGVQALNNLFDAPLVSAAPGGRSGGAAQVTARGQAVIRAFRAAEREVGAAFARLEADLSRDADLLWSLGLRTSARNALRGVIEAIESDGVTARVTLWLGEGLALRASITQRSVEDLALAPGRPAVALIKSSFVRLNVGDGDNRLPGEIVDREAGETSAEVTVALSAGKSLVATLRPDDPAWSLPVGARVEARIAASDVILAVD</sequence>
<dbReference type="Pfam" id="PF00126">
    <property type="entry name" value="HTH_1"/>
    <property type="match status" value="1"/>
</dbReference>
<feature type="region of interest" description="Required for dimer formation and molybdate binding" evidence="6">
    <location>
        <begin position="147"/>
        <end position="155"/>
    </location>
</feature>
<dbReference type="NCBIfam" id="TIGR00638">
    <property type="entry name" value="Mop"/>
    <property type="match status" value="1"/>
</dbReference>
<dbReference type="GO" id="GO:0030151">
    <property type="term" value="F:molybdenum ion binding"/>
    <property type="evidence" value="ECO:0007669"/>
    <property type="project" value="UniProtKB-UniRule"/>
</dbReference>
<evidence type="ECO:0000256" key="6">
    <source>
        <dbReference type="PIRSR" id="PIRSR005763-1"/>
    </source>
</evidence>
<dbReference type="InterPro" id="IPR000847">
    <property type="entry name" value="LysR_HTH_N"/>
</dbReference>
<name>A0A2W5WJA5_9CAUL</name>
<dbReference type="AlphaFoldDB" id="A0A2W5WJA5"/>
<dbReference type="NCBIfam" id="TIGR00637">
    <property type="entry name" value="ModE_repress"/>
    <property type="match status" value="1"/>
</dbReference>
<feature type="domain" description="Mop" evidence="7">
    <location>
        <begin position="146"/>
        <end position="212"/>
    </location>
</feature>
<dbReference type="InterPro" id="IPR036390">
    <property type="entry name" value="WH_DNA-bd_sf"/>
</dbReference>
<evidence type="ECO:0000313" key="9">
    <source>
        <dbReference type="Proteomes" id="UP000249393"/>
    </source>
</evidence>
<comment type="similarity">
    <text evidence="1 5">Belongs to the ModE family.</text>
</comment>
<dbReference type="GO" id="GO:0003700">
    <property type="term" value="F:DNA-binding transcription factor activity"/>
    <property type="evidence" value="ECO:0007669"/>
    <property type="project" value="InterPro"/>
</dbReference>
<dbReference type="InterPro" id="IPR003725">
    <property type="entry name" value="ModE-bd_N"/>
</dbReference>
<evidence type="ECO:0000256" key="5">
    <source>
        <dbReference type="PIRNR" id="PIRNR005763"/>
    </source>
</evidence>
<evidence type="ECO:0000256" key="1">
    <source>
        <dbReference type="ARBA" id="ARBA00008110"/>
    </source>
</evidence>
<evidence type="ECO:0000259" key="7">
    <source>
        <dbReference type="PROSITE" id="PS51866"/>
    </source>
</evidence>
<keyword evidence="2 5" id="KW-0813">Transport</keyword>
<protein>
    <submittedName>
        <fullName evidence="8">Molybdenum-dependent transcriptional regulator</fullName>
    </submittedName>
</protein>
<dbReference type="InterPro" id="IPR051815">
    <property type="entry name" value="Molybdate_resp_trans_reg"/>
</dbReference>
<dbReference type="PANTHER" id="PTHR30432:SF1">
    <property type="entry name" value="DNA-BINDING TRANSCRIPTIONAL DUAL REGULATOR MODE"/>
    <property type="match status" value="1"/>
</dbReference>
<dbReference type="SUPFAM" id="SSF46785">
    <property type="entry name" value="Winged helix' DNA-binding domain"/>
    <property type="match status" value="1"/>
</dbReference>
<evidence type="ECO:0000256" key="2">
    <source>
        <dbReference type="ARBA" id="ARBA00022448"/>
    </source>
</evidence>
<keyword evidence="3 5" id="KW-0500">Molybdenum</keyword>
<dbReference type="Gene3D" id="2.40.50.100">
    <property type="match status" value="2"/>
</dbReference>
<dbReference type="InterPro" id="IPR005116">
    <property type="entry name" value="Transp-assoc_OB_typ1"/>
</dbReference>